<dbReference type="EMBL" id="FUIE01000045">
    <property type="protein sequence ID" value="SJM62083.1"/>
    <property type="molecule type" value="Genomic_DNA"/>
</dbReference>
<dbReference type="RefSeq" id="WP_087140591.1">
    <property type="nucleotide sequence ID" value="NZ_FUIE01000045.1"/>
</dbReference>
<dbReference type="OrthoDB" id="8335785at2"/>
<dbReference type="AlphaFoldDB" id="A0A1R4G1Y0"/>
<proteinExistence type="predicted"/>
<accession>A0A1R4G1Y0</accession>
<reference evidence="1 2" key="1">
    <citation type="submission" date="2017-02" db="EMBL/GenBank/DDBJ databases">
        <authorList>
            <person name="Peterson S.W."/>
        </authorList>
    </citation>
    <scope>NUCLEOTIDE SEQUENCE [LARGE SCALE GENOMIC DNA]</scope>
    <source>
        <strain evidence="1 2">3F5N</strain>
    </source>
</reference>
<evidence type="ECO:0000313" key="2">
    <source>
        <dbReference type="Proteomes" id="UP000195766"/>
    </source>
</evidence>
<name>A0A1R4G1Y0_BREDI</name>
<evidence type="ECO:0000313" key="1">
    <source>
        <dbReference type="EMBL" id="SJM62083.1"/>
    </source>
</evidence>
<gene>
    <name evidence="1" type="ORF">FM111_08705</name>
</gene>
<organism evidence="1 2">
    <name type="scientific">Brevundimonas diminuta 3F5N</name>
    <dbReference type="NCBI Taxonomy" id="1255603"/>
    <lineage>
        <taxon>Bacteria</taxon>
        <taxon>Pseudomonadati</taxon>
        <taxon>Pseudomonadota</taxon>
        <taxon>Alphaproteobacteria</taxon>
        <taxon>Caulobacterales</taxon>
        <taxon>Caulobacteraceae</taxon>
        <taxon>Brevundimonas</taxon>
    </lineage>
</organism>
<protein>
    <submittedName>
        <fullName evidence="1">Uncharacterized protein</fullName>
    </submittedName>
</protein>
<dbReference type="Proteomes" id="UP000195766">
    <property type="component" value="Unassembled WGS sequence"/>
</dbReference>
<sequence length="293" mass="31906">MSLLTDTQGTPERVWSAVCVTAAEGGKISRDDLWAWLNPDFIQNGQPRQVIGDAHRQTVGAASSLGLLTLEAGHYVLDGLVSTDYAAFADDVHDRLCASGREDPNFLMLETYAWLGLAADIRGTEWAAASDFADQVEAALGDPKAAEGARRFNSTKQAQWRRWMRLLGLAVELPTRLSFHPSIADRLRVELERAELPVGSPLPATEVMTAIGRRMPYLDRGTLRADIAARCGLANDPARVSRLMSNALRDLHDEGVIELVSRGDATGYVDLSPDPFHPVQSVLTITLSGSQDD</sequence>